<dbReference type="AlphaFoldDB" id="A0ABD2P5Y9"/>
<feature type="signal peptide" evidence="1">
    <location>
        <begin position="1"/>
        <end position="22"/>
    </location>
</feature>
<dbReference type="Proteomes" id="UP001516400">
    <property type="component" value="Unassembled WGS sequence"/>
</dbReference>
<evidence type="ECO:0000313" key="3">
    <source>
        <dbReference type="Proteomes" id="UP001516400"/>
    </source>
</evidence>
<gene>
    <name evidence="2" type="ORF">HHI36_000550</name>
</gene>
<dbReference type="EMBL" id="JABFTP020000185">
    <property type="protein sequence ID" value="KAL3286037.1"/>
    <property type="molecule type" value="Genomic_DNA"/>
</dbReference>
<protein>
    <submittedName>
        <fullName evidence="2">Uncharacterized protein</fullName>
    </submittedName>
</protein>
<sequence length="108" mass="12724">MNLVPFLVVSCTLIGLSDVAHAECQCFEEFHVEKRRDDEFCRGEKNHRIFHCGEEKPPICQCRRNGTIEELDIGETYCTLTIYDNQNCEPREAWENYLTRFPSHRILD</sequence>
<feature type="chain" id="PRO_5044756785" evidence="1">
    <location>
        <begin position="23"/>
        <end position="108"/>
    </location>
</feature>
<evidence type="ECO:0000256" key="1">
    <source>
        <dbReference type="SAM" id="SignalP"/>
    </source>
</evidence>
<keyword evidence="1" id="KW-0732">Signal</keyword>
<name>A0ABD2P5Y9_9CUCU</name>
<accession>A0ABD2P5Y9</accession>
<reference evidence="2 3" key="1">
    <citation type="journal article" date="2021" name="BMC Biol.">
        <title>Horizontally acquired antibacterial genes associated with adaptive radiation of ladybird beetles.</title>
        <authorList>
            <person name="Li H.S."/>
            <person name="Tang X.F."/>
            <person name="Huang Y.H."/>
            <person name="Xu Z.Y."/>
            <person name="Chen M.L."/>
            <person name="Du X.Y."/>
            <person name="Qiu B.Y."/>
            <person name="Chen P.T."/>
            <person name="Zhang W."/>
            <person name="Slipinski A."/>
            <person name="Escalona H.E."/>
            <person name="Waterhouse R.M."/>
            <person name="Zwick A."/>
            <person name="Pang H."/>
        </authorList>
    </citation>
    <scope>NUCLEOTIDE SEQUENCE [LARGE SCALE GENOMIC DNA]</scope>
    <source>
        <strain evidence="2">SYSU2018</strain>
    </source>
</reference>
<proteinExistence type="predicted"/>
<keyword evidence="3" id="KW-1185">Reference proteome</keyword>
<comment type="caution">
    <text evidence="2">The sequence shown here is derived from an EMBL/GenBank/DDBJ whole genome shotgun (WGS) entry which is preliminary data.</text>
</comment>
<organism evidence="2 3">
    <name type="scientific">Cryptolaemus montrouzieri</name>
    <dbReference type="NCBI Taxonomy" id="559131"/>
    <lineage>
        <taxon>Eukaryota</taxon>
        <taxon>Metazoa</taxon>
        <taxon>Ecdysozoa</taxon>
        <taxon>Arthropoda</taxon>
        <taxon>Hexapoda</taxon>
        <taxon>Insecta</taxon>
        <taxon>Pterygota</taxon>
        <taxon>Neoptera</taxon>
        <taxon>Endopterygota</taxon>
        <taxon>Coleoptera</taxon>
        <taxon>Polyphaga</taxon>
        <taxon>Cucujiformia</taxon>
        <taxon>Coccinelloidea</taxon>
        <taxon>Coccinellidae</taxon>
        <taxon>Scymninae</taxon>
        <taxon>Scymnini</taxon>
        <taxon>Cryptolaemus</taxon>
    </lineage>
</organism>
<evidence type="ECO:0000313" key="2">
    <source>
        <dbReference type="EMBL" id="KAL3286037.1"/>
    </source>
</evidence>